<dbReference type="PANTHER" id="PTHR47027:SF25">
    <property type="entry name" value="REVERSE TRANSCRIPTASE DOMAIN-CONTAINING PROTEIN"/>
    <property type="match status" value="1"/>
</dbReference>
<dbReference type="PANTHER" id="PTHR47027">
    <property type="entry name" value="REVERSE TRANSCRIPTASE DOMAIN-CONTAINING PROTEIN"/>
    <property type="match status" value="1"/>
</dbReference>
<evidence type="ECO:0000313" key="2">
    <source>
        <dbReference type="Proteomes" id="UP001153709"/>
    </source>
</evidence>
<proteinExistence type="predicted"/>
<dbReference type="OrthoDB" id="6736480at2759"/>
<gene>
    <name evidence="1" type="ORF">DIABBA_LOCUS9453</name>
</gene>
<dbReference type="Proteomes" id="UP001153709">
    <property type="component" value="Chromosome 6"/>
</dbReference>
<dbReference type="EMBL" id="OU898281">
    <property type="protein sequence ID" value="CAH1281742.1"/>
    <property type="molecule type" value="Genomic_DNA"/>
</dbReference>
<protein>
    <submittedName>
        <fullName evidence="1">Uncharacterized protein</fullName>
    </submittedName>
</protein>
<evidence type="ECO:0000313" key="1">
    <source>
        <dbReference type="EMBL" id="CAH1281742.1"/>
    </source>
</evidence>
<sequence>MMMKTTFMKMKSFLCNNHLSLELRQRMVKCYIWSVLLYSAEVWTLKISIMNKIEALKMWVHRRMLKIPWTARKTNEGVLRSANKDRELLKTVKHRKMSYLGHIVRGSGYKILQLILKGKIEGRTGVGRKQVSCLKNIREWTKISIYIAEDREAFAMVIANVG</sequence>
<reference evidence="1" key="1">
    <citation type="submission" date="2022-01" db="EMBL/GenBank/DDBJ databases">
        <authorList>
            <person name="King R."/>
        </authorList>
    </citation>
    <scope>NUCLEOTIDE SEQUENCE</scope>
</reference>
<keyword evidence="2" id="KW-1185">Reference proteome</keyword>
<dbReference type="AlphaFoldDB" id="A0A9P0DWR6"/>
<name>A0A9P0DWR6_DIABA</name>
<accession>A0A9P0DWR6</accession>
<organism evidence="1 2">
    <name type="scientific">Diabrotica balteata</name>
    <name type="common">Banded cucumber beetle</name>
    <dbReference type="NCBI Taxonomy" id="107213"/>
    <lineage>
        <taxon>Eukaryota</taxon>
        <taxon>Metazoa</taxon>
        <taxon>Ecdysozoa</taxon>
        <taxon>Arthropoda</taxon>
        <taxon>Hexapoda</taxon>
        <taxon>Insecta</taxon>
        <taxon>Pterygota</taxon>
        <taxon>Neoptera</taxon>
        <taxon>Endopterygota</taxon>
        <taxon>Coleoptera</taxon>
        <taxon>Polyphaga</taxon>
        <taxon>Cucujiformia</taxon>
        <taxon>Chrysomeloidea</taxon>
        <taxon>Chrysomelidae</taxon>
        <taxon>Galerucinae</taxon>
        <taxon>Diabroticina</taxon>
        <taxon>Diabroticites</taxon>
        <taxon>Diabrotica</taxon>
    </lineage>
</organism>